<accession>A0ABD5Q642</accession>
<dbReference type="AlphaFoldDB" id="A0ABD5Q642"/>
<dbReference type="GeneID" id="73046731"/>
<evidence type="ECO:0000313" key="3">
    <source>
        <dbReference type="Proteomes" id="UP001595945"/>
    </source>
</evidence>
<evidence type="ECO:0000313" key="2">
    <source>
        <dbReference type="EMBL" id="MFC4826172.1"/>
    </source>
</evidence>
<feature type="transmembrane region" description="Helical" evidence="1">
    <location>
        <begin position="200"/>
        <end position="221"/>
    </location>
</feature>
<organism evidence="2 3">
    <name type="scientific">Halorussus aquaticus</name>
    <dbReference type="NCBI Taxonomy" id="2953748"/>
    <lineage>
        <taxon>Archaea</taxon>
        <taxon>Methanobacteriati</taxon>
        <taxon>Methanobacteriota</taxon>
        <taxon>Stenosarchaea group</taxon>
        <taxon>Halobacteria</taxon>
        <taxon>Halobacteriales</taxon>
        <taxon>Haladaptataceae</taxon>
        <taxon>Halorussus</taxon>
    </lineage>
</organism>
<name>A0ABD5Q642_9EURY</name>
<proteinExistence type="predicted"/>
<reference evidence="2 3" key="1">
    <citation type="journal article" date="2019" name="Int. J. Syst. Evol. Microbiol.">
        <title>The Global Catalogue of Microorganisms (GCM) 10K type strain sequencing project: providing services to taxonomists for standard genome sequencing and annotation.</title>
        <authorList>
            <consortium name="The Broad Institute Genomics Platform"/>
            <consortium name="The Broad Institute Genome Sequencing Center for Infectious Disease"/>
            <person name="Wu L."/>
            <person name="Ma J."/>
        </authorList>
    </citation>
    <scope>NUCLEOTIDE SEQUENCE [LARGE SCALE GENOMIC DNA]</scope>
    <source>
        <strain evidence="2 3">XZYJ18</strain>
    </source>
</reference>
<feature type="transmembrane region" description="Helical" evidence="1">
    <location>
        <begin position="172"/>
        <end position="194"/>
    </location>
</feature>
<gene>
    <name evidence="2" type="ORF">ACFO9K_18115</name>
</gene>
<keyword evidence="1" id="KW-0812">Transmembrane</keyword>
<dbReference type="EMBL" id="JBHSHT010000002">
    <property type="protein sequence ID" value="MFC4826172.1"/>
    <property type="molecule type" value="Genomic_DNA"/>
</dbReference>
<keyword evidence="1" id="KW-1133">Transmembrane helix</keyword>
<dbReference type="Proteomes" id="UP001595945">
    <property type="component" value="Unassembled WGS sequence"/>
</dbReference>
<feature type="transmembrane region" description="Helical" evidence="1">
    <location>
        <begin position="309"/>
        <end position="329"/>
    </location>
</feature>
<keyword evidence="3" id="KW-1185">Reference proteome</keyword>
<feature type="transmembrane region" description="Helical" evidence="1">
    <location>
        <begin position="146"/>
        <end position="165"/>
    </location>
</feature>
<feature type="transmembrane region" description="Helical" evidence="1">
    <location>
        <begin position="106"/>
        <end position="126"/>
    </location>
</feature>
<sequence length="361" mass="37283">MTLALFGVAFHMVFGKAYLLVPSYFERVLAAKRTPGVHFALSVTGTLAVAAADPSDRPTLAALGGVAWVSGVALFLGSLAWTLRDNPTGSATGTGSARATDRLDRFANAFVPVSLAYLAVGSDAVLARVTTLPTLFDGYPPRATHLLAAGSAGLLLFALGSRLVPRFLGGDAPLAFAAALPTGAVGPALIALSLGSGWPFRLGAALEATALVAFAVGYVRLFGRSRRVRIEGESPSRRVGEYGILAGVVSGVLAAFVGVRFAVVGYSPALLAVHRRLALVRFLGLSIVGFAYQFYPPRMGDFRGGSDRGALVTIGLLAGGLAVECAGLLVGDESVRSAGVWLFLGGAVGYAYVLTRVLVEK</sequence>
<keyword evidence="1" id="KW-0472">Membrane</keyword>
<evidence type="ECO:0000256" key="1">
    <source>
        <dbReference type="SAM" id="Phobius"/>
    </source>
</evidence>
<comment type="caution">
    <text evidence="2">The sequence shown here is derived from an EMBL/GenBank/DDBJ whole genome shotgun (WGS) entry which is preliminary data.</text>
</comment>
<protein>
    <submittedName>
        <fullName evidence="2">Uncharacterized protein</fullName>
    </submittedName>
</protein>
<feature type="transmembrane region" description="Helical" evidence="1">
    <location>
        <begin position="60"/>
        <end position="81"/>
    </location>
</feature>
<feature type="transmembrane region" description="Helical" evidence="1">
    <location>
        <begin position="278"/>
        <end position="297"/>
    </location>
</feature>
<feature type="transmembrane region" description="Helical" evidence="1">
    <location>
        <begin position="242"/>
        <end position="266"/>
    </location>
</feature>
<dbReference type="RefSeq" id="WP_254268207.1">
    <property type="nucleotide sequence ID" value="NZ_CP100400.1"/>
</dbReference>
<feature type="transmembrane region" description="Helical" evidence="1">
    <location>
        <begin position="341"/>
        <end position="359"/>
    </location>
</feature>